<organism evidence="1">
    <name type="scientific">Ackermannviridae sp. ctkHJ36</name>
    <dbReference type="NCBI Taxonomy" id="2825754"/>
    <lineage>
        <taxon>Viruses</taxon>
        <taxon>Duplodnaviria</taxon>
        <taxon>Heunggongvirae</taxon>
        <taxon>Uroviricota</taxon>
        <taxon>Caudoviricetes</taxon>
        <taxon>Pantevenvirales</taxon>
        <taxon>Ackermannviridae</taxon>
    </lineage>
</organism>
<reference evidence="1" key="1">
    <citation type="journal article" date="2021" name="Proc. Natl. Acad. Sci. U.S.A.">
        <title>A Catalog of Tens of Thousands of Viruses from Human Metagenomes Reveals Hidden Associations with Chronic Diseases.</title>
        <authorList>
            <person name="Tisza M.J."/>
            <person name="Buck C.B."/>
        </authorList>
    </citation>
    <scope>NUCLEOTIDE SEQUENCE</scope>
    <source>
        <strain evidence="1">CtkHJ36</strain>
    </source>
</reference>
<name>A0A8S5UK97_9CAUD</name>
<dbReference type="EMBL" id="BK016098">
    <property type="protein sequence ID" value="DAF94903.1"/>
    <property type="molecule type" value="Genomic_DNA"/>
</dbReference>
<sequence length="208" mass="23222">MFISLYHAEIGGGYTMRRKITINAADLRPIGGQIEVAAITPDGEELAMTTTTTEAEALTAFNDLVQQYAEPFQKAITAAGLVPNHRYTLFYLSEFGFPIVEKITFHGLTLTTYAQHADVVRLTYTPRRCRSKRSRLFCGSSLLIFDGWQDLPESATNRTLRDDSKVKITRSKYSCFSASYIEDAAALLHNPVLLYKAYQTGTNGKVYA</sequence>
<accession>A0A8S5UK97</accession>
<proteinExistence type="predicted"/>
<protein>
    <submittedName>
        <fullName evidence="1">Uncharacterized protein</fullName>
    </submittedName>
</protein>
<evidence type="ECO:0000313" key="1">
    <source>
        <dbReference type="EMBL" id="DAF94903.1"/>
    </source>
</evidence>